<accession>A0ABQ9HX35</accession>
<name>A0ABQ9HX35_9NEOP</name>
<evidence type="ECO:0000313" key="2">
    <source>
        <dbReference type="EMBL" id="KAJ8888942.1"/>
    </source>
</evidence>
<proteinExistence type="predicted"/>
<feature type="region of interest" description="Disordered" evidence="1">
    <location>
        <begin position="183"/>
        <end position="202"/>
    </location>
</feature>
<dbReference type="Proteomes" id="UP001159363">
    <property type="component" value="Chromosome 3"/>
</dbReference>
<organism evidence="2 3">
    <name type="scientific">Dryococelus australis</name>
    <dbReference type="NCBI Taxonomy" id="614101"/>
    <lineage>
        <taxon>Eukaryota</taxon>
        <taxon>Metazoa</taxon>
        <taxon>Ecdysozoa</taxon>
        <taxon>Arthropoda</taxon>
        <taxon>Hexapoda</taxon>
        <taxon>Insecta</taxon>
        <taxon>Pterygota</taxon>
        <taxon>Neoptera</taxon>
        <taxon>Polyneoptera</taxon>
        <taxon>Phasmatodea</taxon>
        <taxon>Verophasmatodea</taxon>
        <taxon>Anareolatae</taxon>
        <taxon>Phasmatidae</taxon>
        <taxon>Eurycanthinae</taxon>
        <taxon>Dryococelus</taxon>
    </lineage>
</organism>
<protein>
    <submittedName>
        <fullName evidence="2">Uncharacterized protein</fullName>
    </submittedName>
</protein>
<comment type="caution">
    <text evidence="2">The sequence shown here is derived from an EMBL/GenBank/DDBJ whole genome shotgun (WGS) entry which is preliminary data.</text>
</comment>
<reference evidence="2 3" key="1">
    <citation type="submission" date="2023-02" db="EMBL/GenBank/DDBJ databases">
        <title>LHISI_Scaffold_Assembly.</title>
        <authorList>
            <person name="Stuart O.P."/>
            <person name="Cleave R."/>
            <person name="Magrath M.J.L."/>
            <person name="Mikheyev A.S."/>
        </authorList>
    </citation>
    <scope>NUCLEOTIDE SEQUENCE [LARGE SCALE GENOMIC DNA]</scope>
    <source>
        <strain evidence="2">Daus_M_001</strain>
        <tissue evidence="2">Leg muscle</tissue>
    </source>
</reference>
<keyword evidence="3" id="KW-1185">Reference proteome</keyword>
<evidence type="ECO:0000256" key="1">
    <source>
        <dbReference type="SAM" id="MobiDB-lite"/>
    </source>
</evidence>
<evidence type="ECO:0000313" key="3">
    <source>
        <dbReference type="Proteomes" id="UP001159363"/>
    </source>
</evidence>
<feature type="compositionally biased region" description="Basic and acidic residues" evidence="1">
    <location>
        <begin position="183"/>
        <end position="192"/>
    </location>
</feature>
<feature type="region of interest" description="Disordered" evidence="1">
    <location>
        <begin position="252"/>
        <end position="272"/>
    </location>
</feature>
<dbReference type="EMBL" id="JARBHB010000003">
    <property type="protein sequence ID" value="KAJ8888942.1"/>
    <property type="molecule type" value="Genomic_DNA"/>
</dbReference>
<sequence>MSLLIGSQDLAVLEAPKSLHYIESSKFPATGRRVGLLSTHAISRPMPGCHCEEMHGMLLPPGGWHSLSLWSSSDWPVMGLGETNRALPLSGLVLMREGQRETYNGLWWPCNLSGRDGQDSLVILGWAASAAARWWSSSRASARRQFGFFVSLPSCAMCAGVAKGRTCSGGFGSKTKQTRWVARHPEKGECSKQRHYPGADLHSQQGRGEVIRDGASCTGERDWRMIQKEFSMAFVWDPSQHSPGVISENHEKSLNQDGRTGNRTRVLPNASPTLTRGSTSAFFRIQLATVQKSLLNLASARVASGWSSITTRSCEPGALTRSRVRIPTGSGMGSKIISTDTSPLNYGIINAINAVITSQLGAAVEQWLAHPPPTKAIRARSSAGSIPSGFTPGSSYVGIVLDDAACRRVFSEYSHFPRPCIPTPFHPRASLHVMFRDDGSQLESLSLRGCCLALDTPQPAHLTSRDLDPPPRIGFSHHTTMEPPPPSKHKAFYPLNTQHDPPSPRHLTVTKSIDRPLYPSSSHCQTPLPTLQAANRPCQSNHKTISPIGIDAAGVEPFEKEMARGTELSDFDKGVIVGCLFSGRSSWAIAWKVNRPKSTVAFVLHKWKIDGHCANAARSGRPPILTDRNRRTMKHEIVKNRAEPMATIRQEFPAARGVSRLTDLDISEEQLHTSPISRQAIKLDDTGGVWTVETGHWSSGKRLCGVMNRGLHYSGPIDKCVLSSVSLPRLLTSDAQFHPTFNSEVCRADNVGGAAVRETGDPRENPSTAVPMCQKIRVIPPEIEPASTWRESFDPVKWVELRPGHLEKI</sequence>
<gene>
    <name evidence="2" type="ORF">PR048_008436</name>
</gene>